<organism evidence="1 2">
    <name type="scientific">Eimeria brunetti</name>
    <dbReference type="NCBI Taxonomy" id="51314"/>
    <lineage>
        <taxon>Eukaryota</taxon>
        <taxon>Sar</taxon>
        <taxon>Alveolata</taxon>
        <taxon>Apicomplexa</taxon>
        <taxon>Conoidasida</taxon>
        <taxon>Coccidia</taxon>
        <taxon>Eucoccidiorida</taxon>
        <taxon>Eimeriorina</taxon>
        <taxon>Eimeriidae</taxon>
        <taxon>Eimeria</taxon>
    </lineage>
</organism>
<reference evidence="1" key="2">
    <citation type="submission" date="2013-10" db="EMBL/GenBank/DDBJ databases">
        <authorList>
            <person name="Aslett M."/>
        </authorList>
    </citation>
    <scope>NUCLEOTIDE SEQUENCE [LARGE SCALE GENOMIC DNA]</scope>
    <source>
        <strain evidence="1">Houghton</strain>
    </source>
</reference>
<gene>
    <name evidence="1" type="ORF">EBH_0005000</name>
</gene>
<dbReference type="VEuPathDB" id="ToxoDB:EBH_0005000"/>
<dbReference type="EMBL" id="HG713193">
    <property type="protein sequence ID" value="CDJ52790.1"/>
    <property type="molecule type" value="Genomic_DNA"/>
</dbReference>
<reference evidence="1" key="1">
    <citation type="submission" date="2013-10" db="EMBL/GenBank/DDBJ databases">
        <title>Genomic analysis of the causative agents of coccidiosis in chickens.</title>
        <authorList>
            <person name="Reid A.J."/>
            <person name="Blake D."/>
            <person name="Billington K."/>
            <person name="Browne H."/>
            <person name="Dunn M."/>
            <person name="Hung S."/>
            <person name="Kawahara F."/>
            <person name="Miranda-Saavedra D."/>
            <person name="Mourier T."/>
            <person name="Nagra H."/>
            <person name="Otto T.D."/>
            <person name="Rawlings N."/>
            <person name="Sanchez A."/>
            <person name="Sanders M."/>
            <person name="Subramaniam C."/>
            <person name="Tay Y."/>
            <person name="Dear P."/>
            <person name="Doerig C."/>
            <person name="Gruber A."/>
            <person name="Parkinson J."/>
            <person name="Shirley M."/>
            <person name="Wan K.L."/>
            <person name="Berriman M."/>
            <person name="Tomley F."/>
            <person name="Pain A."/>
        </authorList>
    </citation>
    <scope>NUCLEOTIDE SEQUENCE [LARGE SCALE GENOMIC DNA]</scope>
    <source>
        <strain evidence="1">Houghton</strain>
    </source>
</reference>
<dbReference type="OrthoDB" id="8892477at2759"/>
<accession>U6LYA6</accession>
<sequence length="120" mass="13256">MLLNYIQSYEAEREGSLPALELAYNTDHTSTELSSFEAMTNENPLTAASLVSHCHRAPDLFPPEAVAGWPPIRDVAGNLVVECAVNYILDQRDSGSASRLRTEPHRNLLTILPDAQLRLP</sequence>
<protein>
    <submittedName>
        <fullName evidence="1">Uncharacterized protein</fullName>
    </submittedName>
</protein>
<name>U6LYA6_9EIME</name>
<evidence type="ECO:0000313" key="2">
    <source>
        <dbReference type="Proteomes" id="UP000030750"/>
    </source>
</evidence>
<dbReference type="AlphaFoldDB" id="U6LYA6"/>
<dbReference type="Proteomes" id="UP000030750">
    <property type="component" value="Unassembled WGS sequence"/>
</dbReference>
<evidence type="ECO:0000313" key="1">
    <source>
        <dbReference type="EMBL" id="CDJ52790.1"/>
    </source>
</evidence>
<proteinExistence type="predicted"/>
<keyword evidence="2" id="KW-1185">Reference proteome</keyword>